<name>A0A9D1SRE4_9CLOT</name>
<dbReference type="GO" id="GO:0003700">
    <property type="term" value="F:DNA-binding transcription factor activity"/>
    <property type="evidence" value="ECO:0007669"/>
    <property type="project" value="InterPro"/>
</dbReference>
<evidence type="ECO:0000313" key="4">
    <source>
        <dbReference type="EMBL" id="HIU92409.1"/>
    </source>
</evidence>
<evidence type="ECO:0000256" key="1">
    <source>
        <dbReference type="ARBA" id="ARBA00023125"/>
    </source>
</evidence>
<keyword evidence="1" id="KW-0238">DNA-binding</keyword>
<dbReference type="CDD" id="cd01109">
    <property type="entry name" value="HTH_YyaN"/>
    <property type="match status" value="1"/>
</dbReference>
<dbReference type="GO" id="GO:0003677">
    <property type="term" value="F:DNA binding"/>
    <property type="evidence" value="ECO:0007669"/>
    <property type="project" value="UniProtKB-KW"/>
</dbReference>
<gene>
    <name evidence="4" type="ORF">IAD26_04670</name>
</gene>
<evidence type="ECO:0000313" key="5">
    <source>
        <dbReference type="Proteomes" id="UP000886748"/>
    </source>
</evidence>
<sequence length="138" mass="16290">MYTIKEVSNIMDVSEHTLRFWAKSGFFPFIKRDENNIRLFSQSDLEWVKIVKCLRSVGTENKAIKRYIDLCIIGDSTIKERFEIIKATKQKAQQQMNDLKKQLDILEYKEGYYKNLIKNNSSDAWNPMNNLQEEEAVS</sequence>
<feature type="domain" description="HTH merR-type" evidence="3">
    <location>
        <begin position="1"/>
        <end position="70"/>
    </location>
</feature>
<dbReference type="AlphaFoldDB" id="A0A9D1SRE4"/>
<organism evidence="4 5">
    <name type="scientific">Candidatus Limenecus avicola</name>
    <dbReference type="NCBI Taxonomy" id="2840847"/>
    <lineage>
        <taxon>Bacteria</taxon>
        <taxon>Bacillati</taxon>
        <taxon>Bacillota</taxon>
        <taxon>Clostridia</taxon>
        <taxon>Eubacteriales</taxon>
        <taxon>Clostridiaceae</taxon>
        <taxon>Clostridiaceae incertae sedis</taxon>
        <taxon>Candidatus Limenecus</taxon>
    </lineage>
</organism>
<dbReference type="SMART" id="SM00422">
    <property type="entry name" value="HTH_MERR"/>
    <property type="match status" value="1"/>
</dbReference>
<dbReference type="PANTHER" id="PTHR30204">
    <property type="entry name" value="REDOX-CYCLING DRUG-SENSING TRANSCRIPTIONAL ACTIVATOR SOXR"/>
    <property type="match status" value="1"/>
</dbReference>
<dbReference type="SUPFAM" id="SSF46955">
    <property type="entry name" value="Putative DNA-binding domain"/>
    <property type="match status" value="1"/>
</dbReference>
<dbReference type="InterPro" id="IPR047057">
    <property type="entry name" value="MerR_fam"/>
</dbReference>
<reference evidence="4" key="2">
    <citation type="journal article" date="2021" name="PeerJ">
        <title>Extensive microbial diversity within the chicken gut microbiome revealed by metagenomics and culture.</title>
        <authorList>
            <person name="Gilroy R."/>
            <person name="Ravi A."/>
            <person name="Getino M."/>
            <person name="Pursley I."/>
            <person name="Horton D.L."/>
            <person name="Alikhan N.F."/>
            <person name="Baker D."/>
            <person name="Gharbi K."/>
            <person name="Hall N."/>
            <person name="Watson M."/>
            <person name="Adriaenssens E.M."/>
            <person name="Foster-Nyarko E."/>
            <person name="Jarju S."/>
            <person name="Secka A."/>
            <person name="Antonio M."/>
            <person name="Oren A."/>
            <person name="Chaudhuri R.R."/>
            <person name="La Ragione R."/>
            <person name="Hildebrand F."/>
            <person name="Pallen M.J."/>
        </authorList>
    </citation>
    <scope>NUCLEOTIDE SEQUENCE</scope>
    <source>
        <strain evidence="4">CHK154-7741</strain>
    </source>
</reference>
<dbReference type="Gene3D" id="1.10.1660.10">
    <property type="match status" value="1"/>
</dbReference>
<dbReference type="EMBL" id="DVOD01000033">
    <property type="protein sequence ID" value="HIU92409.1"/>
    <property type="molecule type" value="Genomic_DNA"/>
</dbReference>
<evidence type="ECO:0000256" key="2">
    <source>
        <dbReference type="SAM" id="Coils"/>
    </source>
</evidence>
<dbReference type="PANTHER" id="PTHR30204:SF82">
    <property type="entry name" value="TRANSCRIPTIONAL REGULATOR, MERR FAMILY"/>
    <property type="match status" value="1"/>
</dbReference>
<evidence type="ECO:0000259" key="3">
    <source>
        <dbReference type="PROSITE" id="PS50937"/>
    </source>
</evidence>
<dbReference type="PROSITE" id="PS50937">
    <property type="entry name" value="HTH_MERR_2"/>
    <property type="match status" value="1"/>
</dbReference>
<proteinExistence type="predicted"/>
<comment type="caution">
    <text evidence="4">The sequence shown here is derived from an EMBL/GenBank/DDBJ whole genome shotgun (WGS) entry which is preliminary data.</text>
</comment>
<feature type="coiled-coil region" evidence="2">
    <location>
        <begin position="82"/>
        <end position="109"/>
    </location>
</feature>
<accession>A0A9D1SRE4</accession>
<keyword evidence="2" id="KW-0175">Coiled coil</keyword>
<reference evidence="4" key="1">
    <citation type="submission" date="2020-10" db="EMBL/GenBank/DDBJ databases">
        <authorList>
            <person name="Gilroy R."/>
        </authorList>
    </citation>
    <scope>NUCLEOTIDE SEQUENCE</scope>
    <source>
        <strain evidence="4">CHK154-7741</strain>
    </source>
</reference>
<protein>
    <submittedName>
        <fullName evidence="4">MerR family transcriptional regulator</fullName>
    </submittedName>
</protein>
<dbReference type="InterPro" id="IPR000551">
    <property type="entry name" value="MerR-type_HTH_dom"/>
</dbReference>
<dbReference type="InterPro" id="IPR009061">
    <property type="entry name" value="DNA-bd_dom_put_sf"/>
</dbReference>
<dbReference type="Pfam" id="PF13411">
    <property type="entry name" value="MerR_1"/>
    <property type="match status" value="1"/>
</dbReference>
<dbReference type="Proteomes" id="UP000886748">
    <property type="component" value="Unassembled WGS sequence"/>
</dbReference>